<comment type="caution">
    <text evidence="12">The sequence shown here is derived from an EMBL/GenBank/DDBJ whole genome shotgun (WGS) entry which is preliminary data.</text>
</comment>
<dbReference type="PROSITE" id="PS00211">
    <property type="entry name" value="ABC_TRANSPORTER_1"/>
    <property type="match status" value="2"/>
</dbReference>
<dbReference type="GO" id="GO:0016887">
    <property type="term" value="F:ATP hydrolysis activity"/>
    <property type="evidence" value="ECO:0007669"/>
    <property type="project" value="InterPro"/>
</dbReference>
<dbReference type="CDD" id="cd03226">
    <property type="entry name" value="ABC_cobalt_CbiO_domain2"/>
    <property type="match status" value="1"/>
</dbReference>
<dbReference type="InterPro" id="IPR050095">
    <property type="entry name" value="ECF_ABC_transporter_ATP-bd"/>
</dbReference>
<proteinExistence type="inferred from homology"/>
<comment type="similarity">
    <text evidence="2">Belongs to the ABC transporter superfamily.</text>
</comment>
<dbReference type="SMART" id="SM00382">
    <property type="entry name" value="AAA"/>
    <property type="match status" value="2"/>
</dbReference>
<reference evidence="12 13" key="1">
    <citation type="submission" date="2019-07" db="EMBL/GenBank/DDBJ databases">
        <title>Criibacterium bergeronii gen. nov., sp. nov. isolated from human clinical samples.</title>
        <authorList>
            <person name="Maheux A.F."/>
            <person name="Boudreau D.K."/>
            <person name="Berube E."/>
            <person name="Brodeur S."/>
            <person name="Bernard K.A."/>
            <person name="Abed J.Y."/>
            <person name="Ducrey E."/>
            <person name="Guay E.F."/>
            <person name="Raymond F."/>
            <person name="Corbeil J."/>
            <person name="Domingo M.-C."/>
            <person name="Roy P.H."/>
            <person name="Boissinot M."/>
            <person name="Tocheva E.I."/>
            <person name="Omar R.F."/>
        </authorList>
    </citation>
    <scope>NUCLEOTIDE SEQUENCE [LARGE SCALE GENOMIC DNA]</scope>
    <source>
        <strain evidence="12 13">CCRI-24246</strain>
    </source>
</reference>
<dbReference type="GO" id="GO:0005524">
    <property type="term" value="F:ATP binding"/>
    <property type="evidence" value="ECO:0007669"/>
    <property type="project" value="UniProtKB-KW"/>
</dbReference>
<evidence type="ECO:0000256" key="1">
    <source>
        <dbReference type="ARBA" id="ARBA00004202"/>
    </source>
</evidence>
<feature type="domain" description="ABC transporter" evidence="11">
    <location>
        <begin position="263"/>
        <end position="486"/>
    </location>
</feature>
<evidence type="ECO:0000313" key="13">
    <source>
        <dbReference type="Proteomes" id="UP000319424"/>
    </source>
</evidence>
<evidence type="ECO:0000256" key="10">
    <source>
        <dbReference type="ARBA" id="ARBA00025157"/>
    </source>
</evidence>
<dbReference type="InterPro" id="IPR015856">
    <property type="entry name" value="ABC_transpr_CbiO/EcfA_su"/>
</dbReference>
<evidence type="ECO:0000256" key="9">
    <source>
        <dbReference type="ARBA" id="ARBA00023136"/>
    </source>
</evidence>
<dbReference type="Gene3D" id="3.40.50.300">
    <property type="entry name" value="P-loop containing nucleotide triphosphate hydrolases"/>
    <property type="match status" value="2"/>
</dbReference>
<dbReference type="PANTHER" id="PTHR43553:SF23">
    <property type="entry name" value="ABC TRANSPORTER ATP-BINDING COMPONENT"/>
    <property type="match status" value="1"/>
</dbReference>
<dbReference type="SUPFAM" id="SSF52540">
    <property type="entry name" value="P-loop containing nucleoside triphosphate hydrolases"/>
    <property type="match status" value="2"/>
</dbReference>
<keyword evidence="4" id="KW-1003">Cell membrane</keyword>
<evidence type="ECO:0000256" key="2">
    <source>
        <dbReference type="ARBA" id="ARBA00005417"/>
    </source>
</evidence>
<dbReference type="InterPro" id="IPR003439">
    <property type="entry name" value="ABC_transporter-like_ATP-bd"/>
</dbReference>
<dbReference type="Proteomes" id="UP000319424">
    <property type="component" value="Unassembled WGS sequence"/>
</dbReference>
<evidence type="ECO:0000256" key="8">
    <source>
        <dbReference type="ARBA" id="ARBA00022967"/>
    </source>
</evidence>
<sequence length="497" mass="55636">MIEFIKSSFSYKDLEKSSLQELHLNIPKGQCVLLCGASGCGKTTLTRLVNGLIPHFFEGRLSGNVTINEMDIAETEISTISDVVGTVFQNPRTQFFNTDTDSEIVFGLENRTLDSKKLKQHLEKVVKDLHIEKLKGRSIFELSGGEKQKIAFASVYATNPDIFVLDEPSSNLDFHSVIELRKLIEKIKKQEKTIIIAEHRLWYLIDIADRVILMKDGQIFKDMSMQDFRKLSPEQIQNMGLRCRNFSEIKTNISAEKSSERILELKDISVKYRDRIILQNISFAVNGGEIIAITGANGAGKTTLARTICGLIKQNSGNIFINSNKLPAKVRTKKSYMVMQDVGHQLFTDSVKTECTLGTKTIDGAYVDETLSMLSLSELKDRHPLSLSGGQKQRLAVAISLLCDKEVLVFDEPTSGLDLKSMQEVGAMIERLSEQGKILLVITHDIEFIKTICSRVLVLSGGQMIADLKGKEKENIENYFSTGGYRNESKKHITSLV</sequence>
<dbReference type="InterPro" id="IPR003593">
    <property type="entry name" value="AAA+_ATPase"/>
</dbReference>
<feature type="domain" description="ABC transporter" evidence="11">
    <location>
        <begin position="2"/>
        <end position="241"/>
    </location>
</feature>
<keyword evidence="6" id="KW-0547">Nucleotide-binding</keyword>
<accession>A0A552UZ21</accession>
<dbReference type="PANTHER" id="PTHR43553">
    <property type="entry name" value="HEAVY METAL TRANSPORTER"/>
    <property type="match status" value="1"/>
</dbReference>
<keyword evidence="5" id="KW-0677">Repeat</keyword>
<evidence type="ECO:0000256" key="7">
    <source>
        <dbReference type="ARBA" id="ARBA00022840"/>
    </source>
</evidence>
<evidence type="ECO:0000256" key="5">
    <source>
        <dbReference type="ARBA" id="ARBA00022737"/>
    </source>
</evidence>
<keyword evidence="8" id="KW-1278">Translocase</keyword>
<evidence type="ECO:0000256" key="3">
    <source>
        <dbReference type="ARBA" id="ARBA00022448"/>
    </source>
</evidence>
<dbReference type="OrthoDB" id="501320at2"/>
<dbReference type="InterPro" id="IPR027417">
    <property type="entry name" value="P-loop_NTPase"/>
</dbReference>
<dbReference type="CDD" id="cd03225">
    <property type="entry name" value="ABC_cobalt_CbiO_domain1"/>
    <property type="match status" value="1"/>
</dbReference>
<protein>
    <submittedName>
        <fullName evidence="12">Energy-coupling factor ABC transporter ATP-binding protein</fullName>
    </submittedName>
</protein>
<comment type="function">
    <text evidence="10">Probably part of an ABC transporter complex. Responsible for energy coupling to the transport system.</text>
</comment>
<dbReference type="EMBL" id="VJXW01000018">
    <property type="protein sequence ID" value="TRW23475.1"/>
    <property type="molecule type" value="Genomic_DNA"/>
</dbReference>
<comment type="subcellular location">
    <subcellularLocation>
        <location evidence="1">Cell membrane</location>
        <topology evidence="1">Peripheral membrane protein</topology>
    </subcellularLocation>
</comment>
<evidence type="ECO:0000256" key="6">
    <source>
        <dbReference type="ARBA" id="ARBA00022741"/>
    </source>
</evidence>
<dbReference type="RefSeq" id="WP_144398689.1">
    <property type="nucleotide sequence ID" value="NZ_VJXW01000018.1"/>
</dbReference>
<dbReference type="AlphaFoldDB" id="A0A552UZ21"/>
<dbReference type="PROSITE" id="PS50893">
    <property type="entry name" value="ABC_TRANSPORTER_2"/>
    <property type="match status" value="2"/>
</dbReference>
<organism evidence="12 13">
    <name type="scientific">Criibacterium bergeronii</name>
    <dbReference type="NCBI Taxonomy" id="1871336"/>
    <lineage>
        <taxon>Bacteria</taxon>
        <taxon>Bacillati</taxon>
        <taxon>Bacillota</taxon>
        <taxon>Clostridia</taxon>
        <taxon>Peptostreptococcales</taxon>
        <taxon>Filifactoraceae</taxon>
        <taxon>Criibacterium</taxon>
    </lineage>
</organism>
<dbReference type="Pfam" id="PF00005">
    <property type="entry name" value="ABC_tran"/>
    <property type="match status" value="2"/>
</dbReference>
<keyword evidence="3" id="KW-0813">Transport</keyword>
<keyword evidence="7 12" id="KW-0067">ATP-binding</keyword>
<evidence type="ECO:0000259" key="11">
    <source>
        <dbReference type="PROSITE" id="PS50893"/>
    </source>
</evidence>
<name>A0A552UZ21_9FIRM</name>
<dbReference type="FunFam" id="3.40.50.300:FF:000224">
    <property type="entry name" value="Energy-coupling factor transporter ATP-binding protein EcfA"/>
    <property type="match status" value="1"/>
</dbReference>
<dbReference type="GO" id="GO:0043190">
    <property type="term" value="C:ATP-binding cassette (ABC) transporter complex"/>
    <property type="evidence" value="ECO:0007669"/>
    <property type="project" value="TreeGrafter"/>
</dbReference>
<evidence type="ECO:0000256" key="4">
    <source>
        <dbReference type="ARBA" id="ARBA00022475"/>
    </source>
</evidence>
<gene>
    <name evidence="12" type="ORF">FL857_09950</name>
</gene>
<evidence type="ECO:0000313" key="12">
    <source>
        <dbReference type="EMBL" id="TRW23475.1"/>
    </source>
</evidence>
<dbReference type="InterPro" id="IPR017871">
    <property type="entry name" value="ABC_transporter-like_CS"/>
</dbReference>
<dbReference type="GO" id="GO:0042626">
    <property type="term" value="F:ATPase-coupled transmembrane transporter activity"/>
    <property type="evidence" value="ECO:0007669"/>
    <property type="project" value="TreeGrafter"/>
</dbReference>
<keyword evidence="9" id="KW-0472">Membrane</keyword>